<accession>A0AAF3F094</accession>
<name>A0AAF3F094_9BILA</name>
<keyword evidence="1" id="KW-1185">Reference proteome</keyword>
<evidence type="ECO:0000313" key="2">
    <source>
        <dbReference type="WBParaSite" id="MBELARI_LOCUS19912"/>
    </source>
</evidence>
<protein>
    <submittedName>
        <fullName evidence="2">Uncharacterized protein</fullName>
    </submittedName>
</protein>
<proteinExistence type="predicted"/>
<organism evidence="1 2">
    <name type="scientific">Mesorhabditis belari</name>
    <dbReference type="NCBI Taxonomy" id="2138241"/>
    <lineage>
        <taxon>Eukaryota</taxon>
        <taxon>Metazoa</taxon>
        <taxon>Ecdysozoa</taxon>
        <taxon>Nematoda</taxon>
        <taxon>Chromadorea</taxon>
        <taxon>Rhabditida</taxon>
        <taxon>Rhabditina</taxon>
        <taxon>Rhabditomorpha</taxon>
        <taxon>Rhabditoidea</taxon>
        <taxon>Rhabditidae</taxon>
        <taxon>Mesorhabditinae</taxon>
        <taxon>Mesorhabditis</taxon>
    </lineage>
</organism>
<dbReference type="WBParaSite" id="MBELARI_LOCUS19912">
    <property type="protein sequence ID" value="MBELARI_LOCUS19912"/>
    <property type="gene ID" value="MBELARI_LOCUS19912"/>
</dbReference>
<dbReference type="AlphaFoldDB" id="A0AAF3F094"/>
<dbReference type="Proteomes" id="UP000887575">
    <property type="component" value="Unassembled WGS sequence"/>
</dbReference>
<evidence type="ECO:0000313" key="1">
    <source>
        <dbReference type="Proteomes" id="UP000887575"/>
    </source>
</evidence>
<sequence>MSAFGFAGFGGPNTQREMPIHAIVVREIDDGPWRQHGRCMAYVPSSFPPRPGVKLPMIFLHHEGFTFKLRSAGELDPAELKRLRRKAEESLSFGDEAI</sequence>
<reference evidence="2" key="1">
    <citation type="submission" date="2024-02" db="UniProtKB">
        <authorList>
            <consortium name="WormBaseParasite"/>
        </authorList>
    </citation>
    <scope>IDENTIFICATION</scope>
</reference>